<sequence length="45" mass="4746">MMPANQDAGKAAMARAELKIAAEKAASKDERGCMMHVGNAEKAIK</sequence>
<protein>
    <submittedName>
        <fullName evidence="1">Uncharacterized protein</fullName>
    </submittedName>
</protein>
<reference evidence="1" key="1">
    <citation type="journal article" date="2021" name="Front. Microbiol.">
        <title>Comprehensive Comparative Genomics and Phenotyping of Methylobacterium Species.</title>
        <authorList>
            <person name="Alessa O."/>
            <person name="Ogura Y."/>
            <person name="Fujitani Y."/>
            <person name="Takami H."/>
            <person name="Hayashi T."/>
            <person name="Sahin N."/>
            <person name="Tani A."/>
        </authorList>
    </citation>
    <scope>NUCLEOTIDE SEQUENCE</scope>
    <source>
        <strain evidence="1">DSM 17168</strain>
    </source>
</reference>
<gene>
    <name evidence="1" type="ORF">GMJLKIPL_6257</name>
</gene>
<evidence type="ECO:0000313" key="1">
    <source>
        <dbReference type="EMBL" id="GJE04296.1"/>
    </source>
</evidence>
<proteinExistence type="predicted"/>
<comment type="caution">
    <text evidence="1">The sequence shown here is derived from an EMBL/GenBank/DDBJ whole genome shotgun (WGS) entry which is preliminary data.</text>
</comment>
<reference evidence="1" key="2">
    <citation type="submission" date="2021-08" db="EMBL/GenBank/DDBJ databases">
        <authorList>
            <person name="Tani A."/>
            <person name="Ola A."/>
            <person name="Ogura Y."/>
            <person name="Katsura K."/>
            <person name="Hayashi T."/>
        </authorList>
    </citation>
    <scope>NUCLEOTIDE SEQUENCE</scope>
    <source>
        <strain evidence="1">DSM 17168</strain>
    </source>
</reference>
<keyword evidence="2" id="KW-1185">Reference proteome</keyword>
<name>A0ABQ4SRK2_9HYPH</name>
<dbReference type="Proteomes" id="UP001055153">
    <property type="component" value="Unassembled WGS sequence"/>
</dbReference>
<evidence type="ECO:0000313" key="2">
    <source>
        <dbReference type="Proteomes" id="UP001055153"/>
    </source>
</evidence>
<dbReference type="EMBL" id="BPQQ01000110">
    <property type="protein sequence ID" value="GJE04296.1"/>
    <property type="molecule type" value="Genomic_DNA"/>
</dbReference>
<organism evidence="1 2">
    <name type="scientific">Methylobacterium isbiliense</name>
    <dbReference type="NCBI Taxonomy" id="315478"/>
    <lineage>
        <taxon>Bacteria</taxon>
        <taxon>Pseudomonadati</taxon>
        <taxon>Pseudomonadota</taxon>
        <taxon>Alphaproteobacteria</taxon>
        <taxon>Hyphomicrobiales</taxon>
        <taxon>Methylobacteriaceae</taxon>
        <taxon>Methylobacterium</taxon>
    </lineage>
</organism>
<accession>A0ABQ4SRK2</accession>